<dbReference type="InterPro" id="IPR025662">
    <property type="entry name" value="Sigma_54_int_dom_ATP-bd_1"/>
</dbReference>
<evidence type="ECO:0000256" key="5">
    <source>
        <dbReference type="ARBA" id="ARBA00023163"/>
    </source>
</evidence>
<dbReference type="InterPro" id="IPR002197">
    <property type="entry name" value="HTH_Fis"/>
</dbReference>
<evidence type="ECO:0000256" key="6">
    <source>
        <dbReference type="SAM" id="MobiDB-lite"/>
    </source>
</evidence>
<dbReference type="PROSITE" id="PS00676">
    <property type="entry name" value="SIGMA54_INTERACT_2"/>
    <property type="match status" value="1"/>
</dbReference>
<feature type="region of interest" description="Disordered" evidence="6">
    <location>
        <begin position="366"/>
        <end position="400"/>
    </location>
</feature>
<keyword evidence="9" id="KW-1185">Reference proteome</keyword>
<dbReference type="PROSITE" id="PS50045">
    <property type="entry name" value="SIGMA54_INTERACT_4"/>
    <property type="match status" value="1"/>
</dbReference>
<name>A0ABT6FIU5_9BACT</name>
<keyword evidence="4" id="KW-0238">DNA-binding</keyword>
<comment type="caution">
    <text evidence="8">The sequence shown here is derived from an EMBL/GenBank/DDBJ whole genome shotgun (WGS) entry which is preliminary data.</text>
</comment>
<keyword evidence="3" id="KW-0805">Transcription regulation</keyword>
<dbReference type="Proteomes" id="UP001216907">
    <property type="component" value="Unassembled WGS sequence"/>
</dbReference>
<evidence type="ECO:0000256" key="4">
    <source>
        <dbReference type="ARBA" id="ARBA00023125"/>
    </source>
</evidence>
<dbReference type="PANTHER" id="PTHR32071:SF122">
    <property type="entry name" value="SIGMA FACTOR"/>
    <property type="match status" value="1"/>
</dbReference>
<dbReference type="InterPro" id="IPR025943">
    <property type="entry name" value="Sigma_54_int_dom_ATP-bd_2"/>
</dbReference>
<accession>A0ABT6FIU5</accession>
<dbReference type="SMART" id="SM00382">
    <property type="entry name" value="AAA"/>
    <property type="match status" value="1"/>
</dbReference>
<proteinExistence type="predicted"/>
<dbReference type="Gene3D" id="1.10.10.60">
    <property type="entry name" value="Homeodomain-like"/>
    <property type="match status" value="1"/>
</dbReference>
<dbReference type="Pfam" id="PF00158">
    <property type="entry name" value="Sigma54_activat"/>
    <property type="match status" value="1"/>
</dbReference>
<organism evidence="8 9">
    <name type="scientific">Paludisphaera mucosa</name>
    <dbReference type="NCBI Taxonomy" id="3030827"/>
    <lineage>
        <taxon>Bacteria</taxon>
        <taxon>Pseudomonadati</taxon>
        <taxon>Planctomycetota</taxon>
        <taxon>Planctomycetia</taxon>
        <taxon>Isosphaerales</taxon>
        <taxon>Isosphaeraceae</taxon>
        <taxon>Paludisphaera</taxon>
    </lineage>
</organism>
<dbReference type="Pfam" id="PF02954">
    <property type="entry name" value="HTH_8"/>
    <property type="match status" value="1"/>
</dbReference>
<dbReference type="Pfam" id="PF25601">
    <property type="entry name" value="AAA_lid_14"/>
    <property type="match status" value="1"/>
</dbReference>
<dbReference type="CDD" id="cd00009">
    <property type="entry name" value="AAA"/>
    <property type="match status" value="1"/>
</dbReference>
<dbReference type="InterPro" id="IPR058031">
    <property type="entry name" value="AAA_lid_NorR"/>
</dbReference>
<dbReference type="PROSITE" id="PS00688">
    <property type="entry name" value="SIGMA54_INTERACT_3"/>
    <property type="match status" value="1"/>
</dbReference>
<dbReference type="InterPro" id="IPR027417">
    <property type="entry name" value="P-loop_NTPase"/>
</dbReference>
<dbReference type="EMBL" id="JARRAG010000002">
    <property type="protein sequence ID" value="MDG3007497.1"/>
    <property type="molecule type" value="Genomic_DNA"/>
</dbReference>
<evidence type="ECO:0000313" key="8">
    <source>
        <dbReference type="EMBL" id="MDG3007497.1"/>
    </source>
</evidence>
<evidence type="ECO:0000313" key="9">
    <source>
        <dbReference type="Proteomes" id="UP001216907"/>
    </source>
</evidence>
<dbReference type="PROSITE" id="PS00675">
    <property type="entry name" value="SIGMA54_INTERACT_1"/>
    <property type="match status" value="1"/>
</dbReference>
<evidence type="ECO:0000256" key="3">
    <source>
        <dbReference type="ARBA" id="ARBA00023015"/>
    </source>
</evidence>
<dbReference type="SUPFAM" id="SSF52540">
    <property type="entry name" value="P-loop containing nucleoside triphosphate hydrolases"/>
    <property type="match status" value="1"/>
</dbReference>
<dbReference type="InterPro" id="IPR009057">
    <property type="entry name" value="Homeodomain-like_sf"/>
</dbReference>
<evidence type="ECO:0000259" key="7">
    <source>
        <dbReference type="PROSITE" id="PS50045"/>
    </source>
</evidence>
<sequence length="400" mass="44406">MAIETRPSYGHPLKPASRGPGSESGLDPNAPLPGVIGAGPAMREVYRTTRQVAPSRACVLIVGETGTGKELIARAIHDLSPRSTGPYIRVNCGALTESLLESELFGHVKGSFTGAVDNRTGRFEAAHTGSIFLDEVNSTSPKLQVKLLRVLQEGEFERVGDNNTKKVDTRIVAATNRDLLDEIDVGRFREDLYYRLNVVPIYLPPLRERRDDVELLVNFFLKRYAEQNKRDMRRVHPEAMRRLREHDWPGNVRELQNYVERAVILGDGAELTVEHLPPQLRGETTPRPIRHRGTSSADFTVLTSELVRQGIRAAGPNANDLHDRVVGQVERELIQQVLQTCDRVQIKAAARLGINRNTLHKKLSEYRIDENAPAAGPPNGDGEDGHDGGRTGDAPHPYDE</sequence>
<dbReference type="InterPro" id="IPR003593">
    <property type="entry name" value="AAA+_ATPase"/>
</dbReference>
<keyword evidence="5" id="KW-0804">Transcription</keyword>
<dbReference type="Gene3D" id="3.40.50.300">
    <property type="entry name" value="P-loop containing nucleotide triphosphate hydrolases"/>
    <property type="match status" value="1"/>
</dbReference>
<feature type="region of interest" description="Disordered" evidence="6">
    <location>
        <begin position="1"/>
        <end position="34"/>
    </location>
</feature>
<evidence type="ECO:0000256" key="2">
    <source>
        <dbReference type="ARBA" id="ARBA00022840"/>
    </source>
</evidence>
<keyword evidence="2" id="KW-0067">ATP-binding</keyword>
<dbReference type="SUPFAM" id="SSF46689">
    <property type="entry name" value="Homeodomain-like"/>
    <property type="match status" value="1"/>
</dbReference>
<keyword evidence="1" id="KW-0547">Nucleotide-binding</keyword>
<dbReference type="InterPro" id="IPR025944">
    <property type="entry name" value="Sigma_54_int_dom_CS"/>
</dbReference>
<reference evidence="8 9" key="1">
    <citation type="submission" date="2023-03" db="EMBL/GenBank/DDBJ databases">
        <title>Paludisphaera mucosa sp. nov. a novel planctomycete from northern fen.</title>
        <authorList>
            <person name="Ivanova A."/>
        </authorList>
    </citation>
    <scope>NUCLEOTIDE SEQUENCE [LARGE SCALE GENOMIC DNA]</scope>
    <source>
        <strain evidence="8 9">Pla2</strain>
    </source>
</reference>
<gene>
    <name evidence="8" type="ORF">PZE19_27350</name>
</gene>
<dbReference type="PRINTS" id="PR01590">
    <property type="entry name" value="HTHFIS"/>
</dbReference>
<dbReference type="PANTHER" id="PTHR32071">
    <property type="entry name" value="TRANSCRIPTIONAL REGULATORY PROTEIN"/>
    <property type="match status" value="1"/>
</dbReference>
<dbReference type="InterPro" id="IPR002078">
    <property type="entry name" value="Sigma_54_int"/>
</dbReference>
<dbReference type="Gene3D" id="1.10.8.60">
    <property type="match status" value="1"/>
</dbReference>
<evidence type="ECO:0000256" key="1">
    <source>
        <dbReference type="ARBA" id="ARBA00022741"/>
    </source>
</evidence>
<protein>
    <submittedName>
        <fullName evidence="8">Sigma-54 dependent transcriptional regulator</fullName>
    </submittedName>
</protein>
<feature type="domain" description="Sigma-54 factor interaction" evidence="7">
    <location>
        <begin position="35"/>
        <end position="264"/>
    </location>
</feature>